<reference evidence="6" key="1">
    <citation type="journal article" date="2019" name="Sci. Rep.">
        <title>Draft genome of Tanacetum cinerariifolium, the natural source of mosquito coil.</title>
        <authorList>
            <person name="Yamashiro T."/>
            <person name="Shiraishi A."/>
            <person name="Satake H."/>
            <person name="Nakayama K."/>
        </authorList>
    </citation>
    <scope>NUCLEOTIDE SEQUENCE</scope>
</reference>
<dbReference type="GO" id="GO:0016787">
    <property type="term" value="F:hydrolase activity"/>
    <property type="evidence" value="ECO:0007669"/>
    <property type="project" value="UniProtKB-KW"/>
</dbReference>
<dbReference type="PANTHER" id="PTHR42648">
    <property type="entry name" value="TRANSPOSASE, PUTATIVE-RELATED"/>
    <property type="match status" value="1"/>
</dbReference>
<keyword evidence="1" id="KW-0479">Metal-binding</keyword>
<feature type="region of interest" description="Disordered" evidence="3">
    <location>
        <begin position="189"/>
        <end position="210"/>
    </location>
</feature>
<feature type="domain" description="Reverse transcriptase Ty1/copia-type" evidence="4">
    <location>
        <begin position="352"/>
        <end position="511"/>
    </location>
</feature>
<proteinExistence type="predicted"/>
<protein>
    <submittedName>
        <fullName evidence="6">Uncharacterized protein</fullName>
    </submittedName>
</protein>
<evidence type="ECO:0000313" key="6">
    <source>
        <dbReference type="EMBL" id="GFA47318.1"/>
    </source>
</evidence>
<dbReference type="Pfam" id="PF07727">
    <property type="entry name" value="RVT_2"/>
    <property type="match status" value="1"/>
</dbReference>
<comment type="caution">
    <text evidence="6">The sequence shown here is derived from an EMBL/GenBank/DDBJ whole genome shotgun (WGS) entry which is preliminary data.</text>
</comment>
<dbReference type="Gene3D" id="3.30.420.10">
    <property type="entry name" value="Ribonuclease H-like superfamily/Ribonuclease H"/>
    <property type="match status" value="2"/>
</dbReference>
<evidence type="ECO:0000256" key="2">
    <source>
        <dbReference type="ARBA" id="ARBA00022801"/>
    </source>
</evidence>
<sequence>QGFVRGLPKLKFEKDHLCSACAIGKSKKKFHKPKSKETNQEKLYLLHMDLCRPMHVESVNGKKYILVIVDDYSRFTWVKCLISKDEALDFIIKFLKMIQVRLKVGISHETSVAHSPQQNGVVERRNRTLIEVAGTIESLGELQPKANIGIFIGYAPTKKAFRIYNRCTRQIVETIHVDFDELTAMASKQSSSGPSLHEMTPATISSGLMTKPTSSTLFVPPSRNDWDLLFQPLFDELLAPPPSVDPLAPAVIDPIAEVIVPVPAESTGLPSSTTVEQDAPSPIKSQTTSKTQSHVIPSDVEEDNRDIEVAHMGNDSFFGMEIPKVASDKSSSTDSTHIEAMQEELNEFKLLEVWELVPRPNKVMVITLTWIYKVKLDELGGILKNKARLAAHGYCQEEGINFEESFAPVARLEAIRIFLTYAAYKNMVVYQMDVKTVCLNGNLREEVYVSQPNGFVDPDNPNHVYKLKKALYGLKQAPRAWYDMLSSFLISQDFSKGSVDPTLFIRRNGNDLLQKYGFESCDPLDTPMVEKSKLNEDKKEKPLIRHIIMDSLIALTAFADANHAGCQDTCCSTSGSLQFLGDRLISWLSKR</sequence>
<keyword evidence="2" id="KW-0378">Hydrolase</keyword>
<dbReference type="Pfam" id="PF25597">
    <property type="entry name" value="SH3_retrovirus"/>
    <property type="match status" value="1"/>
</dbReference>
<feature type="non-terminal residue" evidence="6">
    <location>
        <position position="1"/>
    </location>
</feature>
<dbReference type="InterPro" id="IPR039537">
    <property type="entry name" value="Retrotran_Ty1/copia-like"/>
</dbReference>
<organism evidence="6">
    <name type="scientific">Tanacetum cinerariifolium</name>
    <name type="common">Dalmatian daisy</name>
    <name type="synonym">Chrysanthemum cinerariifolium</name>
    <dbReference type="NCBI Taxonomy" id="118510"/>
    <lineage>
        <taxon>Eukaryota</taxon>
        <taxon>Viridiplantae</taxon>
        <taxon>Streptophyta</taxon>
        <taxon>Embryophyta</taxon>
        <taxon>Tracheophyta</taxon>
        <taxon>Spermatophyta</taxon>
        <taxon>Magnoliopsida</taxon>
        <taxon>eudicotyledons</taxon>
        <taxon>Gunneridae</taxon>
        <taxon>Pentapetalae</taxon>
        <taxon>asterids</taxon>
        <taxon>campanulids</taxon>
        <taxon>Asterales</taxon>
        <taxon>Asteraceae</taxon>
        <taxon>Asteroideae</taxon>
        <taxon>Anthemideae</taxon>
        <taxon>Anthemidinae</taxon>
        <taxon>Tanacetum</taxon>
    </lineage>
</organism>
<dbReference type="AlphaFoldDB" id="A0A699JNC9"/>
<dbReference type="InterPro" id="IPR012337">
    <property type="entry name" value="RNaseH-like_sf"/>
</dbReference>
<evidence type="ECO:0000256" key="1">
    <source>
        <dbReference type="ARBA" id="ARBA00022723"/>
    </source>
</evidence>
<gene>
    <name evidence="6" type="ORF">Tci_619290</name>
</gene>
<feature type="compositionally biased region" description="Polar residues" evidence="3">
    <location>
        <begin position="283"/>
        <end position="295"/>
    </location>
</feature>
<evidence type="ECO:0000259" key="4">
    <source>
        <dbReference type="Pfam" id="PF07727"/>
    </source>
</evidence>
<dbReference type="InterPro" id="IPR036397">
    <property type="entry name" value="RNaseH_sf"/>
</dbReference>
<dbReference type="InterPro" id="IPR013103">
    <property type="entry name" value="RVT_2"/>
</dbReference>
<dbReference type="EMBL" id="BKCJ010430205">
    <property type="protein sequence ID" value="GFA47318.1"/>
    <property type="molecule type" value="Genomic_DNA"/>
</dbReference>
<dbReference type="PANTHER" id="PTHR42648:SF21">
    <property type="entry name" value="CYSTEINE-RICH RLK (RECEPTOR-LIKE PROTEIN KINASE) 8"/>
    <property type="match status" value="1"/>
</dbReference>
<name>A0A699JNC9_TANCI</name>
<feature type="region of interest" description="Disordered" evidence="3">
    <location>
        <begin position="267"/>
        <end position="298"/>
    </location>
</feature>
<dbReference type="SUPFAM" id="SSF53098">
    <property type="entry name" value="Ribonuclease H-like"/>
    <property type="match status" value="1"/>
</dbReference>
<feature type="domain" description="Retroviral polymerase SH3-like" evidence="5">
    <location>
        <begin position="140"/>
        <end position="188"/>
    </location>
</feature>
<evidence type="ECO:0000256" key="3">
    <source>
        <dbReference type="SAM" id="MobiDB-lite"/>
    </source>
</evidence>
<evidence type="ECO:0000259" key="5">
    <source>
        <dbReference type="Pfam" id="PF25597"/>
    </source>
</evidence>
<dbReference type="InterPro" id="IPR057670">
    <property type="entry name" value="SH3_retrovirus"/>
</dbReference>
<dbReference type="GO" id="GO:0003676">
    <property type="term" value="F:nucleic acid binding"/>
    <property type="evidence" value="ECO:0007669"/>
    <property type="project" value="InterPro"/>
</dbReference>
<dbReference type="GO" id="GO:0046872">
    <property type="term" value="F:metal ion binding"/>
    <property type="evidence" value="ECO:0007669"/>
    <property type="project" value="UniProtKB-KW"/>
</dbReference>
<accession>A0A699JNC9</accession>